<keyword evidence="12 15" id="KW-0170">Cobalt</keyword>
<dbReference type="GO" id="GO:0050897">
    <property type="term" value="F:cobalt ion binding"/>
    <property type="evidence" value="ECO:0007669"/>
    <property type="project" value="UniProtKB-UniRule"/>
</dbReference>
<feature type="binding site" evidence="15">
    <location>
        <position position="149"/>
    </location>
    <ligand>
        <name>Zn(2+)</name>
        <dbReference type="ChEBI" id="CHEBI:29105"/>
        <label>2</label>
    </ligand>
</feature>
<feature type="binding site" evidence="15">
    <location>
        <position position="84"/>
    </location>
    <ligand>
        <name>Zn(2+)</name>
        <dbReference type="ChEBI" id="CHEBI:29105"/>
        <label>1</label>
    </ligand>
</feature>
<dbReference type="AlphaFoldDB" id="A0A286GAP9"/>
<dbReference type="Proteomes" id="UP000219621">
    <property type="component" value="Unassembled WGS sequence"/>
</dbReference>
<organism evidence="17 18">
    <name type="scientific">Caenispirillum bisanense</name>
    <dbReference type="NCBI Taxonomy" id="414052"/>
    <lineage>
        <taxon>Bacteria</taxon>
        <taxon>Pseudomonadati</taxon>
        <taxon>Pseudomonadota</taxon>
        <taxon>Alphaproteobacteria</taxon>
        <taxon>Rhodospirillales</taxon>
        <taxon>Novispirillaceae</taxon>
        <taxon>Caenispirillum</taxon>
    </lineage>
</organism>
<dbReference type="PANTHER" id="PTHR43808">
    <property type="entry name" value="ACETYLORNITHINE DEACETYLASE"/>
    <property type="match status" value="1"/>
</dbReference>
<dbReference type="GO" id="GO:0009089">
    <property type="term" value="P:lysine biosynthetic process via diaminopimelate"/>
    <property type="evidence" value="ECO:0007669"/>
    <property type="project" value="UniProtKB-UniRule"/>
</dbReference>
<dbReference type="GO" id="GO:0009014">
    <property type="term" value="F:succinyl-diaminopimelate desuccinylase activity"/>
    <property type="evidence" value="ECO:0007669"/>
    <property type="project" value="UniProtKB-UniRule"/>
</dbReference>
<dbReference type="Pfam" id="PF07687">
    <property type="entry name" value="M20_dimer"/>
    <property type="match status" value="1"/>
</dbReference>
<keyword evidence="7 15" id="KW-0479">Metal-binding</keyword>
<evidence type="ECO:0000256" key="15">
    <source>
        <dbReference type="HAMAP-Rule" id="MF_01690"/>
    </source>
</evidence>
<evidence type="ECO:0000256" key="7">
    <source>
        <dbReference type="ARBA" id="ARBA00022723"/>
    </source>
</evidence>
<dbReference type="UniPathway" id="UPA00034">
    <property type="reaction ID" value="UER00021"/>
</dbReference>
<comment type="function">
    <text evidence="15">Catalyzes the hydrolysis of N-succinyl-L,L-diaminopimelic acid (SDAP), forming succinate and LL-2,6-diaminopimelate (DAP), an intermediate involved in the bacterial biosynthesis of lysine and meso-diaminopimelic acid, an essential component of bacterial cell walls.</text>
</comment>
<dbReference type="InterPro" id="IPR050072">
    <property type="entry name" value="Peptidase_M20A"/>
</dbReference>
<feature type="binding site" evidence="15">
    <location>
        <position position="115"/>
    </location>
    <ligand>
        <name>Zn(2+)</name>
        <dbReference type="ChEBI" id="CHEBI:29105"/>
        <label>1</label>
    </ligand>
</feature>
<evidence type="ECO:0000256" key="4">
    <source>
        <dbReference type="ARBA" id="ARBA00011921"/>
    </source>
</evidence>
<comment type="catalytic activity">
    <reaction evidence="14 15">
        <text>N-succinyl-(2S,6S)-2,6-diaminopimelate + H2O = (2S,6S)-2,6-diaminopimelate + succinate</text>
        <dbReference type="Rhea" id="RHEA:22608"/>
        <dbReference type="ChEBI" id="CHEBI:15377"/>
        <dbReference type="ChEBI" id="CHEBI:30031"/>
        <dbReference type="ChEBI" id="CHEBI:57609"/>
        <dbReference type="ChEBI" id="CHEBI:58087"/>
        <dbReference type="EC" id="3.5.1.18"/>
    </reaction>
</comment>
<dbReference type="InterPro" id="IPR005941">
    <property type="entry name" value="DapE_proteobac"/>
</dbReference>
<dbReference type="EMBL" id="OCNJ01000002">
    <property type="protein sequence ID" value="SOD92084.1"/>
    <property type="molecule type" value="Genomic_DNA"/>
</dbReference>
<dbReference type="NCBIfam" id="NF009557">
    <property type="entry name" value="PRK13009.1"/>
    <property type="match status" value="1"/>
</dbReference>
<dbReference type="InterPro" id="IPR011650">
    <property type="entry name" value="Peptidase_M20_dimer"/>
</dbReference>
<dbReference type="InterPro" id="IPR001261">
    <property type="entry name" value="ArgE/DapE_CS"/>
</dbReference>
<keyword evidence="8 15" id="KW-0378">Hydrolase</keyword>
<dbReference type="OrthoDB" id="9809784at2"/>
<dbReference type="EC" id="3.5.1.18" evidence="4 15"/>
<feature type="active site" evidence="15">
    <location>
        <position position="86"/>
    </location>
</feature>
<dbReference type="InterPro" id="IPR036264">
    <property type="entry name" value="Bact_exopeptidase_dim_dom"/>
</dbReference>
<feature type="active site" description="Proton acceptor" evidence="15">
    <location>
        <position position="148"/>
    </location>
</feature>
<evidence type="ECO:0000313" key="18">
    <source>
        <dbReference type="Proteomes" id="UP000219621"/>
    </source>
</evidence>
<dbReference type="CDD" id="cd03891">
    <property type="entry name" value="M20_DapE_proteobac"/>
    <property type="match status" value="1"/>
</dbReference>
<keyword evidence="11 15" id="KW-0457">Lysine biosynthesis</keyword>
<feature type="binding site" evidence="15">
    <location>
        <position position="115"/>
    </location>
    <ligand>
        <name>Zn(2+)</name>
        <dbReference type="ChEBI" id="CHEBI:29105"/>
        <label>2</label>
    </ligand>
</feature>
<dbReference type="GO" id="GO:0008777">
    <property type="term" value="F:acetylornithine deacetylase activity"/>
    <property type="evidence" value="ECO:0007669"/>
    <property type="project" value="TreeGrafter"/>
</dbReference>
<sequence>MTVDTADLALTPATLADPLPLARALIRRASVTPRDAGALDVLQAALESLGFRCTRLPFGEGEARVDNLYARLGDEGPNFCFAGHTDVVPVGEGWTVDPFGAEVIDGRLFGRGAADMKGAIAAFVAAVARLLAERDPRGSISLLITGDEEGDAVNGTVKVLEWLAEQGETLDHCLVGEPTNPARLGDMMKIGRRGSLNARLTVYGAQGHVAYPHLADNPIPRLMRMLGALIERPLDAGTEHFQPSNLEIVTIDVGNTASNVIPGAAHARFNIRFNDLHSGERLTSWIRERLEVAADGGLFDLDVRVSGDAFLTPPGPLSALVSDACEAVLGHRPELSTSGGTSDARFIKNACPVVEFGLVGRTMHKTDEHVELADLAALADIYHRVLAAYPATAG</sequence>
<comment type="pathway">
    <text evidence="1 15">Amino-acid biosynthesis; L-lysine biosynthesis via DAP pathway; LL-2,6-diaminopimelate from (S)-tetrahydrodipicolinate (succinylase route): step 3/3.</text>
</comment>
<proteinExistence type="inferred from homology"/>
<evidence type="ECO:0000256" key="11">
    <source>
        <dbReference type="ARBA" id="ARBA00023154"/>
    </source>
</evidence>
<dbReference type="PROSITE" id="PS00759">
    <property type="entry name" value="ARGE_DAPE_CPG2_2"/>
    <property type="match status" value="1"/>
</dbReference>
<protein>
    <recommendedName>
        <fullName evidence="5 15">Succinyl-diaminopimelate desuccinylase</fullName>
        <shortName evidence="15">SDAP desuccinylase</shortName>
        <ecNumber evidence="4 15">3.5.1.18</ecNumber>
    </recommendedName>
    <alternativeName>
        <fullName evidence="13 15">N-succinyl-LL-2,6-diaminoheptanedioate amidohydrolase</fullName>
    </alternativeName>
</protein>
<comment type="cofactor">
    <cofactor evidence="15">
        <name>Zn(2+)</name>
        <dbReference type="ChEBI" id="CHEBI:29105"/>
    </cofactor>
    <cofactor evidence="15">
        <name>Co(2+)</name>
        <dbReference type="ChEBI" id="CHEBI:48828"/>
    </cofactor>
    <text evidence="15">Binds 2 Zn(2+) or Co(2+) ions per subunit.</text>
</comment>
<dbReference type="HAMAP" id="MF_01690">
    <property type="entry name" value="DapE"/>
    <property type="match status" value="1"/>
</dbReference>
<evidence type="ECO:0000313" key="17">
    <source>
        <dbReference type="EMBL" id="SOD92084.1"/>
    </source>
</evidence>
<dbReference type="Pfam" id="PF01546">
    <property type="entry name" value="Peptidase_M20"/>
    <property type="match status" value="1"/>
</dbReference>
<dbReference type="GO" id="GO:0008270">
    <property type="term" value="F:zinc ion binding"/>
    <property type="evidence" value="ECO:0007669"/>
    <property type="project" value="UniProtKB-UniRule"/>
</dbReference>
<feature type="binding site" evidence="15">
    <location>
        <position position="177"/>
    </location>
    <ligand>
        <name>Zn(2+)</name>
        <dbReference type="ChEBI" id="CHEBI:29105"/>
        <label>1</label>
    </ligand>
</feature>
<keyword evidence="6 15" id="KW-0028">Amino-acid biosynthesis</keyword>
<evidence type="ECO:0000256" key="2">
    <source>
        <dbReference type="ARBA" id="ARBA00006746"/>
    </source>
</evidence>
<dbReference type="NCBIfam" id="TIGR01246">
    <property type="entry name" value="dapE_proteo"/>
    <property type="match status" value="1"/>
</dbReference>
<dbReference type="GO" id="GO:0006526">
    <property type="term" value="P:L-arginine biosynthetic process"/>
    <property type="evidence" value="ECO:0007669"/>
    <property type="project" value="TreeGrafter"/>
</dbReference>
<evidence type="ECO:0000256" key="14">
    <source>
        <dbReference type="ARBA" id="ARBA00051301"/>
    </source>
</evidence>
<gene>
    <name evidence="15" type="primary">dapE</name>
    <name evidence="17" type="ORF">SAMN05421508_102257</name>
</gene>
<evidence type="ECO:0000256" key="5">
    <source>
        <dbReference type="ARBA" id="ARBA00022391"/>
    </source>
</evidence>
<dbReference type="GO" id="GO:0019877">
    <property type="term" value="P:diaminopimelate biosynthetic process"/>
    <property type="evidence" value="ECO:0007669"/>
    <property type="project" value="UniProtKB-UniRule"/>
</dbReference>
<feature type="binding site" evidence="15">
    <location>
        <position position="364"/>
    </location>
    <ligand>
        <name>Zn(2+)</name>
        <dbReference type="ChEBI" id="CHEBI:29105"/>
        <label>2</label>
    </ligand>
</feature>
<comment type="subunit">
    <text evidence="3 15">Homodimer.</text>
</comment>
<evidence type="ECO:0000256" key="6">
    <source>
        <dbReference type="ARBA" id="ARBA00022605"/>
    </source>
</evidence>
<evidence type="ECO:0000256" key="8">
    <source>
        <dbReference type="ARBA" id="ARBA00022801"/>
    </source>
</evidence>
<evidence type="ECO:0000256" key="12">
    <source>
        <dbReference type="ARBA" id="ARBA00023285"/>
    </source>
</evidence>
<dbReference type="SUPFAM" id="SSF55031">
    <property type="entry name" value="Bacterial exopeptidase dimerisation domain"/>
    <property type="match status" value="1"/>
</dbReference>
<evidence type="ECO:0000256" key="1">
    <source>
        <dbReference type="ARBA" id="ARBA00005130"/>
    </source>
</evidence>
<dbReference type="RefSeq" id="WP_097278019.1">
    <property type="nucleotide sequence ID" value="NZ_OCNJ01000002.1"/>
</dbReference>
<evidence type="ECO:0000256" key="3">
    <source>
        <dbReference type="ARBA" id="ARBA00011738"/>
    </source>
</evidence>
<name>A0A286GAP9_9PROT</name>
<reference evidence="17 18" key="1">
    <citation type="submission" date="2017-09" db="EMBL/GenBank/DDBJ databases">
        <authorList>
            <person name="Ehlers B."/>
            <person name="Leendertz F.H."/>
        </authorList>
    </citation>
    <scope>NUCLEOTIDE SEQUENCE [LARGE SCALE GENOMIC DNA]</scope>
    <source>
        <strain evidence="17 18">USBA 140</strain>
    </source>
</reference>
<keyword evidence="10 15" id="KW-0220">Diaminopimelate biosynthesis</keyword>
<evidence type="ECO:0000256" key="9">
    <source>
        <dbReference type="ARBA" id="ARBA00022833"/>
    </source>
</evidence>
<accession>A0A286GAP9</accession>
<keyword evidence="9 15" id="KW-0862">Zinc</keyword>
<keyword evidence="18" id="KW-1185">Reference proteome</keyword>
<evidence type="ECO:0000256" key="13">
    <source>
        <dbReference type="ARBA" id="ARBA00031891"/>
    </source>
</evidence>
<dbReference type="InterPro" id="IPR002933">
    <property type="entry name" value="Peptidase_M20"/>
</dbReference>
<dbReference type="PANTHER" id="PTHR43808:SF31">
    <property type="entry name" value="N-ACETYL-L-CITRULLINE DEACETYLASE"/>
    <property type="match status" value="1"/>
</dbReference>
<evidence type="ECO:0000259" key="16">
    <source>
        <dbReference type="Pfam" id="PF07687"/>
    </source>
</evidence>
<feature type="domain" description="Peptidase M20 dimerisation" evidence="16">
    <location>
        <begin position="190"/>
        <end position="294"/>
    </location>
</feature>
<dbReference type="Gene3D" id="3.40.630.10">
    <property type="entry name" value="Zn peptidases"/>
    <property type="match status" value="2"/>
</dbReference>
<evidence type="ECO:0000256" key="10">
    <source>
        <dbReference type="ARBA" id="ARBA00022915"/>
    </source>
</evidence>
<comment type="similarity">
    <text evidence="2 15">Belongs to the peptidase M20A family. DapE subfamily.</text>
</comment>
<dbReference type="SUPFAM" id="SSF53187">
    <property type="entry name" value="Zn-dependent exopeptidases"/>
    <property type="match status" value="1"/>
</dbReference>